<feature type="compositionally biased region" description="Basic residues" evidence="1">
    <location>
        <begin position="7"/>
        <end position="19"/>
    </location>
</feature>
<dbReference type="EMBL" id="AVQD01000004">
    <property type="protein sequence ID" value="KOA42649.1"/>
    <property type="molecule type" value="Genomic_DNA"/>
</dbReference>
<feature type="region of interest" description="Disordered" evidence="1">
    <location>
        <begin position="72"/>
        <end position="97"/>
    </location>
</feature>
<feature type="compositionally biased region" description="Basic and acidic residues" evidence="1">
    <location>
        <begin position="88"/>
        <end position="97"/>
    </location>
</feature>
<proteinExistence type="predicted"/>
<name>A0A0L7B5C4_BIFBR</name>
<evidence type="ECO:0000256" key="1">
    <source>
        <dbReference type="SAM" id="MobiDB-lite"/>
    </source>
</evidence>
<evidence type="ECO:0000313" key="2">
    <source>
        <dbReference type="EMBL" id="KOA42649.1"/>
    </source>
</evidence>
<dbReference type="Proteomes" id="UP000037193">
    <property type="component" value="Unassembled WGS sequence"/>
</dbReference>
<feature type="region of interest" description="Disordered" evidence="1">
    <location>
        <begin position="1"/>
        <end position="28"/>
    </location>
</feature>
<organism evidence="2 3">
    <name type="scientific">Bifidobacterium breve MCC 1128</name>
    <dbReference type="NCBI Taxonomy" id="1365965"/>
    <lineage>
        <taxon>Bacteria</taxon>
        <taxon>Bacillati</taxon>
        <taxon>Actinomycetota</taxon>
        <taxon>Actinomycetes</taxon>
        <taxon>Bifidobacteriales</taxon>
        <taxon>Bifidobacteriaceae</taxon>
        <taxon>Bifidobacterium</taxon>
    </lineage>
</organism>
<comment type="caution">
    <text evidence="2">The sequence shown here is derived from an EMBL/GenBank/DDBJ whole genome shotgun (WGS) entry which is preliminary data.</text>
</comment>
<reference evidence="2 3" key="1">
    <citation type="journal article" date="2015" name="Int J Genomics">
        <title>Comparative Genomics Revealed Genetic Diversity and Species/Strain-Level Differences in Carbohydrate Metabolism of Three Probiotic Bifidobacterial Species.</title>
        <authorList>
            <person name="Odamaki T."/>
            <person name="Horigome A."/>
            <person name="Sugahara H."/>
            <person name="Hashikura N."/>
            <person name="Minami J."/>
            <person name="Xiao J.Z."/>
            <person name="Abe F."/>
        </authorList>
    </citation>
    <scope>NUCLEOTIDE SEQUENCE [LARGE SCALE GENOMIC DNA]</scope>
    <source>
        <strain evidence="2 3">MCC 1128</strain>
    </source>
</reference>
<gene>
    <name evidence="2" type="ORF">BBM1128_02725</name>
</gene>
<sequence>MVSRTSKTTRSKGSSKSHRVSNAAASGDRRRLLVAMRNLIAEKLDEGSISSRDLASLAKRLADMSAEIEAIDKASNGHDPAMQALDTEDIRLDEHED</sequence>
<dbReference type="PATRIC" id="fig|1365965.3.peg.550"/>
<protein>
    <submittedName>
        <fullName evidence="2">Uncharacterized protein</fullName>
    </submittedName>
</protein>
<dbReference type="AlphaFoldDB" id="A0A0L7B5C4"/>
<accession>A0A0L7B5C4</accession>
<evidence type="ECO:0000313" key="3">
    <source>
        <dbReference type="Proteomes" id="UP000037193"/>
    </source>
</evidence>